<feature type="transmembrane region" description="Helical" evidence="6">
    <location>
        <begin position="282"/>
        <end position="302"/>
    </location>
</feature>
<organism evidence="7 8">
    <name type="scientific">Kozakia baliensis</name>
    <dbReference type="NCBI Taxonomy" id="153496"/>
    <lineage>
        <taxon>Bacteria</taxon>
        <taxon>Pseudomonadati</taxon>
        <taxon>Pseudomonadota</taxon>
        <taxon>Alphaproteobacteria</taxon>
        <taxon>Acetobacterales</taxon>
        <taxon>Acetobacteraceae</taxon>
        <taxon>Kozakia</taxon>
    </lineage>
</organism>
<feature type="transmembrane region" description="Helical" evidence="6">
    <location>
        <begin position="91"/>
        <end position="115"/>
    </location>
</feature>
<dbReference type="STRING" id="153496.A0U89_01435"/>
<gene>
    <name evidence="7" type="ORF">A0U89_01435</name>
</gene>
<protein>
    <submittedName>
        <fullName evidence="7">Transporter</fullName>
    </submittedName>
</protein>
<feature type="transmembrane region" description="Helical" evidence="6">
    <location>
        <begin position="235"/>
        <end position="255"/>
    </location>
</feature>
<feature type="transmembrane region" description="Helical" evidence="6">
    <location>
        <begin position="50"/>
        <end position="70"/>
    </location>
</feature>
<dbReference type="PANTHER" id="PTHR30250">
    <property type="entry name" value="PST FAMILY PREDICTED COLANIC ACID TRANSPORTER"/>
    <property type="match status" value="1"/>
</dbReference>
<dbReference type="KEGG" id="kba:A0U89_01435"/>
<reference evidence="7 8" key="1">
    <citation type="journal article" date="2016" name="Microb. Cell Fact.">
        <title>Dissection of exopolysaccharide biosynthesis in Kozakia baliensis.</title>
        <authorList>
            <person name="Brandt J.U."/>
            <person name="Jakob F."/>
            <person name="Behr J."/>
            <person name="Geissler A.J."/>
            <person name="Vogel R.F."/>
        </authorList>
    </citation>
    <scope>NUCLEOTIDE SEQUENCE [LARGE SCALE GENOMIC DNA]</scope>
    <source>
        <strain evidence="7 8">DSM 14400</strain>
    </source>
</reference>
<evidence type="ECO:0000256" key="3">
    <source>
        <dbReference type="ARBA" id="ARBA00022692"/>
    </source>
</evidence>
<keyword evidence="4 6" id="KW-1133">Transmembrane helix</keyword>
<dbReference type="GO" id="GO:0005886">
    <property type="term" value="C:plasma membrane"/>
    <property type="evidence" value="ECO:0007669"/>
    <property type="project" value="UniProtKB-SubCell"/>
</dbReference>
<feature type="transmembrane region" description="Helical" evidence="6">
    <location>
        <begin position="440"/>
        <end position="459"/>
    </location>
</feature>
<evidence type="ECO:0000256" key="2">
    <source>
        <dbReference type="ARBA" id="ARBA00022475"/>
    </source>
</evidence>
<dbReference type="InterPro" id="IPR050833">
    <property type="entry name" value="Poly_Biosynth_Transport"/>
</dbReference>
<dbReference type="Pfam" id="PF01943">
    <property type="entry name" value="Polysacc_synt"/>
    <property type="match status" value="1"/>
</dbReference>
<feature type="transmembrane region" description="Helical" evidence="6">
    <location>
        <begin position="353"/>
        <end position="374"/>
    </location>
</feature>
<keyword evidence="2" id="KW-1003">Cell membrane</keyword>
<feature type="transmembrane region" description="Helical" evidence="6">
    <location>
        <begin position="386"/>
        <end position="402"/>
    </location>
</feature>
<feature type="transmembrane region" description="Helical" evidence="6">
    <location>
        <begin position="196"/>
        <end position="214"/>
    </location>
</feature>
<evidence type="ECO:0000256" key="5">
    <source>
        <dbReference type="ARBA" id="ARBA00023136"/>
    </source>
</evidence>
<feature type="transmembrane region" description="Helical" evidence="6">
    <location>
        <begin position="314"/>
        <end position="333"/>
    </location>
</feature>
<dbReference type="Proteomes" id="UP000179145">
    <property type="component" value="Chromosome"/>
</dbReference>
<feature type="transmembrane region" description="Helical" evidence="6">
    <location>
        <begin position="135"/>
        <end position="159"/>
    </location>
</feature>
<feature type="transmembrane region" description="Helical" evidence="6">
    <location>
        <begin position="20"/>
        <end position="38"/>
    </location>
</feature>
<accession>A0A1D8UWN9</accession>
<dbReference type="PANTHER" id="PTHR30250:SF11">
    <property type="entry name" value="O-ANTIGEN TRANSPORTER-RELATED"/>
    <property type="match status" value="1"/>
</dbReference>
<feature type="transmembrane region" description="Helical" evidence="6">
    <location>
        <begin position="465"/>
        <end position="486"/>
    </location>
</feature>
<comment type="subcellular location">
    <subcellularLocation>
        <location evidence="1">Cell membrane</location>
        <topology evidence="1">Multi-pass membrane protein</topology>
    </subcellularLocation>
</comment>
<dbReference type="InterPro" id="IPR002797">
    <property type="entry name" value="Polysacc_synth"/>
</dbReference>
<dbReference type="EMBL" id="CP014674">
    <property type="protein sequence ID" value="AOX18031.1"/>
    <property type="molecule type" value="Genomic_DNA"/>
</dbReference>
<keyword evidence="8" id="KW-1185">Reference proteome</keyword>
<keyword evidence="5 6" id="KW-0472">Membrane</keyword>
<evidence type="ECO:0000256" key="6">
    <source>
        <dbReference type="SAM" id="Phobius"/>
    </source>
</evidence>
<proteinExistence type="predicted"/>
<evidence type="ECO:0000313" key="7">
    <source>
        <dbReference type="EMBL" id="AOX18031.1"/>
    </source>
</evidence>
<evidence type="ECO:0000256" key="4">
    <source>
        <dbReference type="ARBA" id="ARBA00022989"/>
    </source>
</evidence>
<name>A0A1D8UWN9_9PROT</name>
<dbReference type="CDD" id="cd13128">
    <property type="entry name" value="MATE_Wzx_like"/>
    <property type="match status" value="1"/>
</dbReference>
<feature type="transmembrane region" description="Helical" evidence="6">
    <location>
        <begin position="171"/>
        <end position="190"/>
    </location>
</feature>
<evidence type="ECO:0000313" key="8">
    <source>
        <dbReference type="Proteomes" id="UP000179145"/>
    </source>
</evidence>
<keyword evidence="3 6" id="KW-0812">Transmembrane</keyword>
<dbReference type="AlphaFoldDB" id="A0A1D8UWN9"/>
<evidence type="ECO:0000256" key="1">
    <source>
        <dbReference type="ARBA" id="ARBA00004651"/>
    </source>
</evidence>
<sequence>MNMSGPTGGEVASKQLITNAFWNIAGRIAPVFVAIVTTPRLIHLLGLSRWGIFTIVLSLIGTFGIFDLGLGRALSRAVATKGAEERMDQETCDLVLTGVSVLTGVGVVAALVSAACCNLWVDHGLKIPVELHREVLLSFFVFCTTAPLVMINAAVWGVLTGRQAYRETNLINIPISVMYYLGPLLMLYVWDSLIGVMFVLAGCRLWMTIAYIRLVYRLIPELKHAQLRPRLLKPLMQYGGWLTASNIIYPLLGYLDRFIISNLIPAARIGFYTTPSDAVSRFNMFTGSVNASAFTAISASYARNVTRTCELYKTSVVAVSFILLPLCLGASLFSYDILALWIDRGFSEQSGLVMKILCIGVFISGVDSITATFLEGIGRPDIGTKISIGELVIYLPVLYWGVSRYGVVGASAIWTLRFGFDYIVRAVMCLRIYPALRGSFLRGAVTVMTGVAGMCFSIARMNFWANVEAGVILLAITYIVMWFYTLDAFERQSFLQTASRIKSRLYRRETT</sequence>